<dbReference type="Proteomes" id="UP001152747">
    <property type="component" value="Unassembled WGS sequence"/>
</dbReference>
<sequence>MTIIIVLFLTPILIAYFLNYTYWLRRGIPTPLGYPILGNVLDMFSTTHPPPLKLQEYTKKYGKYYGITEGLSRVLVVSDVEMINEIFLRQFDNFYGRKLNNLQGNPERDECLNVFQSQGYRWKRLRNLSSSSFSSNSLRKMRGIVEDSVFGIIDHLDRISKDEIDMLEIYQEFTMDVIGRIAMGQEGSKLFRNPLLIPVREIFGHNRSLLYTIGNILPPFLAEILRWFMMRYSMLGLSPAVEIHRVIREAVLERIRNPRTTELSEEPRDFIDLFLDAKTDVRSESSLEFSRTSASEVKIEKNLTFEEIIAQCFIFLVAGFDTASLALGYTSYLLALNPEAMRKAQKEIEEVCGEEQSISFDQLSRLKYLEAVIKETLRLYPLGSLGNGRRCMKSTEVCGIRIEKDTNILVDTWSLHYDKQIWGEDSNEFRPERWNDQQMKNGANYLPFGFGPRQCIGMRLAMTEEKLILAHILRKFDFEIGSKTQIPLKLVGRATTQPETLILKLRKRDY</sequence>
<dbReference type="GO" id="GO:0004497">
    <property type="term" value="F:monooxygenase activity"/>
    <property type="evidence" value="ECO:0007669"/>
    <property type="project" value="UniProtKB-KW"/>
</dbReference>
<keyword evidence="10" id="KW-0812">Transmembrane</keyword>
<evidence type="ECO:0000256" key="5">
    <source>
        <dbReference type="ARBA" id="ARBA00023002"/>
    </source>
</evidence>
<dbReference type="EMBL" id="CANHGI010000002">
    <property type="protein sequence ID" value="CAI5440669.1"/>
    <property type="molecule type" value="Genomic_DNA"/>
</dbReference>
<dbReference type="Gene3D" id="1.10.630.10">
    <property type="entry name" value="Cytochrome P450"/>
    <property type="match status" value="1"/>
</dbReference>
<name>A0A9P1I8N2_9PELO</name>
<comment type="cofactor">
    <cofactor evidence="1 8">
        <name>heme</name>
        <dbReference type="ChEBI" id="CHEBI:30413"/>
    </cofactor>
</comment>
<evidence type="ECO:0000256" key="10">
    <source>
        <dbReference type="SAM" id="Phobius"/>
    </source>
</evidence>
<protein>
    <recommendedName>
        <fullName evidence="13">Cytochrome P450</fullName>
    </recommendedName>
</protein>
<dbReference type="PRINTS" id="PR00463">
    <property type="entry name" value="EP450I"/>
</dbReference>
<keyword evidence="4 8" id="KW-0479">Metal-binding</keyword>
<keyword evidence="5 9" id="KW-0560">Oxidoreductase</keyword>
<dbReference type="GO" id="GO:0016705">
    <property type="term" value="F:oxidoreductase activity, acting on paired donors, with incorporation or reduction of molecular oxygen"/>
    <property type="evidence" value="ECO:0007669"/>
    <property type="project" value="InterPro"/>
</dbReference>
<dbReference type="PRINTS" id="PR00385">
    <property type="entry name" value="P450"/>
</dbReference>
<evidence type="ECO:0000256" key="9">
    <source>
        <dbReference type="RuleBase" id="RU000461"/>
    </source>
</evidence>
<comment type="caution">
    <text evidence="11">The sequence shown here is derived from an EMBL/GenBank/DDBJ whole genome shotgun (WGS) entry which is preliminary data.</text>
</comment>
<accession>A0A9P1I8N2</accession>
<evidence type="ECO:0000256" key="3">
    <source>
        <dbReference type="ARBA" id="ARBA00022617"/>
    </source>
</evidence>
<keyword evidence="10" id="KW-1133">Transmembrane helix</keyword>
<feature type="transmembrane region" description="Helical" evidence="10">
    <location>
        <begin position="6"/>
        <end position="24"/>
    </location>
</feature>
<evidence type="ECO:0000256" key="7">
    <source>
        <dbReference type="ARBA" id="ARBA00023033"/>
    </source>
</evidence>
<proteinExistence type="inferred from homology"/>
<evidence type="ECO:0000313" key="12">
    <source>
        <dbReference type="Proteomes" id="UP001152747"/>
    </source>
</evidence>
<reference evidence="11" key="1">
    <citation type="submission" date="2022-11" db="EMBL/GenBank/DDBJ databases">
        <authorList>
            <person name="Kikuchi T."/>
        </authorList>
    </citation>
    <scope>NUCLEOTIDE SEQUENCE</scope>
    <source>
        <strain evidence="11">PS1010</strain>
    </source>
</reference>
<dbReference type="SUPFAM" id="SSF48264">
    <property type="entry name" value="Cytochrome P450"/>
    <property type="match status" value="1"/>
</dbReference>
<keyword evidence="6 8" id="KW-0408">Iron</keyword>
<dbReference type="InterPro" id="IPR017972">
    <property type="entry name" value="Cyt_P450_CS"/>
</dbReference>
<comment type="similarity">
    <text evidence="2 9">Belongs to the cytochrome P450 family.</text>
</comment>
<keyword evidence="7 9" id="KW-0503">Monooxygenase</keyword>
<keyword evidence="12" id="KW-1185">Reference proteome</keyword>
<dbReference type="InterPro" id="IPR002401">
    <property type="entry name" value="Cyt_P450_E_grp-I"/>
</dbReference>
<dbReference type="GO" id="GO:0020037">
    <property type="term" value="F:heme binding"/>
    <property type="evidence" value="ECO:0007669"/>
    <property type="project" value="InterPro"/>
</dbReference>
<evidence type="ECO:0000256" key="1">
    <source>
        <dbReference type="ARBA" id="ARBA00001971"/>
    </source>
</evidence>
<evidence type="ECO:0000256" key="4">
    <source>
        <dbReference type="ARBA" id="ARBA00022723"/>
    </source>
</evidence>
<evidence type="ECO:0000256" key="2">
    <source>
        <dbReference type="ARBA" id="ARBA00010617"/>
    </source>
</evidence>
<dbReference type="FunFam" id="1.10.630.10:FF:000182">
    <property type="entry name" value="Cytochrome P450 3A4"/>
    <property type="match status" value="1"/>
</dbReference>
<keyword evidence="3 8" id="KW-0349">Heme</keyword>
<evidence type="ECO:0000256" key="8">
    <source>
        <dbReference type="PIRSR" id="PIRSR602401-1"/>
    </source>
</evidence>
<gene>
    <name evidence="11" type="ORF">CAMP_LOCUS3306</name>
</gene>
<dbReference type="PANTHER" id="PTHR24292">
    <property type="entry name" value="CYTOCHROME P450"/>
    <property type="match status" value="1"/>
</dbReference>
<dbReference type="GO" id="GO:0005506">
    <property type="term" value="F:iron ion binding"/>
    <property type="evidence" value="ECO:0007669"/>
    <property type="project" value="InterPro"/>
</dbReference>
<dbReference type="InterPro" id="IPR001128">
    <property type="entry name" value="Cyt_P450"/>
</dbReference>
<feature type="binding site" description="axial binding residue" evidence="8">
    <location>
        <position position="455"/>
    </location>
    <ligand>
        <name>heme</name>
        <dbReference type="ChEBI" id="CHEBI:30413"/>
    </ligand>
    <ligandPart>
        <name>Fe</name>
        <dbReference type="ChEBI" id="CHEBI:18248"/>
    </ligandPart>
</feature>
<dbReference type="InterPro" id="IPR036396">
    <property type="entry name" value="Cyt_P450_sf"/>
</dbReference>
<dbReference type="CDD" id="cd11055">
    <property type="entry name" value="CYP3A-like"/>
    <property type="match status" value="1"/>
</dbReference>
<organism evidence="11 12">
    <name type="scientific">Caenorhabditis angaria</name>
    <dbReference type="NCBI Taxonomy" id="860376"/>
    <lineage>
        <taxon>Eukaryota</taxon>
        <taxon>Metazoa</taxon>
        <taxon>Ecdysozoa</taxon>
        <taxon>Nematoda</taxon>
        <taxon>Chromadorea</taxon>
        <taxon>Rhabditida</taxon>
        <taxon>Rhabditina</taxon>
        <taxon>Rhabditomorpha</taxon>
        <taxon>Rhabditoidea</taxon>
        <taxon>Rhabditidae</taxon>
        <taxon>Peloderinae</taxon>
        <taxon>Caenorhabditis</taxon>
    </lineage>
</organism>
<dbReference type="AlphaFoldDB" id="A0A9P1I8N2"/>
<dbReference type="Pfam" id="PF00067">
    <property type="entry name" value="p450"/>
    <property type="match status" value="1"/>
</dbReference>
<dbReference type="OrthoDB" id="2789670at2759"/>
<evidence type="ECO:0000313" key="11">
    <source>
        <dbReference type="EMBL" id="CAI5440669.1"/>
    </source>
</evidence>
<keyword evidence="10" id="KW-0472">Membrane</keyword>
<evidence type="ECO:0008006" key="13">
    <source>
        <dbReference type="Google" id="ProtNLM"/>
    </source>
</evidence>
<dbReference type="InterPro" id="IPR050476">
    <property type="entry name" value="Insect_CytP450_Detox"/>
</dbReference>
<dbReference type="PROSITE" id="PS00086">
    <property type="entry name" value="CYTOCHROME_P450"/>
    <property type="match status" value="1"/>
</dbReference>
<evidence type="ECO:0000256" key="6">
    <source>
        <dbReference type="ARBA" id="ARBA00023004"/>
    </source>
</evidence>
<dbReference type="PANTHER" id="PTHR24292:SF102">
    <property type="entry name" value="CYTOCHROME P450 FAMILY-RELATED"/>
    <property type="match status" value="1"/>
</dbReference>